<dbReference type="Pfam" id="PF00400">
    <property type="entry name" value="WD40"/>
    <property type="match status" value="1"/>
</dbReference>
<gene>
    <name evidence="5" type="ORF">M441DRAFT_201615</name>
</gene>
<protein>
    <submittedName>
        <fullName evidence="5">Uncharacterized protein</fullName>
    </submittedName>
</protein>
<dbReference type="EMBL" id="KZ679269">
    <property type="protein sequence ID" value="PTB36671.1"/>
    <property type="molecule type" value="Genomic_DNA"/>
</dbReference>
<dbReference type="SMART" id="SM00320">
    <property type="entry name" value="WD40"/>
    <property type="match status" value="4"/>
</dbReference>
<feature type="repeat" description="WD" evidence="3">
    <location>
        <begin position="524"/>
        <end position="559"/>
    </location>
</feature>
<dbReference type="InterPro" id="IPR001680">
    <property type="entry name" value="WD40_rpt"/>
</dbReference>
<dbReference type="SUPFAM" id="SSF50978">
    <property type="entry name" value="WD40 repeat-like"/>
    <property type="match status" value="1"/>
</dbReference>
<dbReference type="Proteomes" id="UP000240493">
    <property type="component" value="Unassembled WGS sequence"/>
</dbReference>
<feature type="region of interest" description="Disordered" evidence="4">
    <location>
        <begin position="122"/>
        <end position="171"/>
    </location>
</feature>
<dbReference type="PANTHER" id="PTHR19918:SF5">
    <property type="entry name" value="MEIOSIS-SPECIFIC APC_C ACTIVATOR PROTEIN AMA1"/>
    <property type="match status" value="1"/>
</dbReference>
<dbReference type="GO" id="GO:0005680">
    <property type="term" value="C:anaphase-promoting complex"/>
    <property type="evidence" value="ECO:0007669"/>
    <property type="project" value="TreeGrafter"/>
</dbReference>
<dbReference type="GO" id="GO:1905786">
    <property type="term" value="P:positive regulation of anaphase-promoting complex-dependent catabolic process"/>
    <property type="evidence" value="ECO:0007669"/>
    <property type="project" value="TreeGrafter"/>
</dbReference>
<dbReference type="Gene3D" id="2.130.10.10">
    <property type="entry name" value="YVTN repeat-like/Quinoprotein amine dehydrogenase"/>
    <property type="match status" value="2"/>
</dbReference>
<evidence type="ECO:0000256" key="2">
    <source>
        <dbReference type="ARBA" id="ARBA00022737"/>
    </source>
</evidence>
<dbReference type="AlphaFoldDB" id="A0A2T3YVS8"/>
<evidence type="ECO:0000256" key="1">
    <source>
        <dbReference type="ARBA" id="ARBA00022574"/>
    </source>
</evidence>
<reference evidence="5 6" key="1">
    <citation type="submission" date="2016-07" db="EMBL/GenBank/DDBJ databases">
        <title>Multiple horizontal gene transfer events from other fungi enriched the ability of initially mycotrophic Trichoderma (Ascomycota) to feed on dead plant biomass.</title>
        <authorList>
            <consortium name="DOE Joint Genome Institute"/>
            <person name="Aerts A."/>
            <person name="Atanasova L."/>
            <person name="Chenthamara K."/>
            <person name="Zhang J."/>
            <person name="Grujic M."/>
            <person name="Henrissat B."/>
            <person name="Kuo A."/>
            <person name="Salamov A."/>
            <person name="Lipzen A."/>
            <person name="Labutti K."/>
            <person name="Barry K."/>
            <person name="Miao Y."/>
            <person name="Rahimi M.J."/>
            <person name="Shen Q."/>
            <person name="Grigoriev I.V."/>
            <person name="Kubicek C.P."/>
            <person name="Druzhinina I.S."/>
        </authorList>
    </citation>
    <scope>NUCLEOTIDE SEQUENCE [LARGE SCALE GENOMIC DNA]</scope>
    <source>
        <strain evidence="5 6">CBS 433.97</strain>
    </source>
</reference>
<dbReference type="GO" id="GO:1990757">
    <property type="term" value="F:ubiquitin ligase activator activity"/>
    <property type="evidence" value="ECO:0007669"/>
    <property type="project" value="TreeGrafter"/>
</dbReference>
<feature type="compositionally biased region" description="Polar residues" evidence="4">
    <location>
        <begin position="122"/>
        <end position="132"/>
    </location>
</feature>
<evidence type="ECO:0000313" key="6">
    <source>
        <dbReference type="Proteomes" id="UP000240493"/>
    </source>
</evidence>
<keyword evidence="2" id="KW-0677">Repeat</keyword>
<evidence type="ECO:0000313" key="5">
    <source>
        <dbReference type="EMBL" id="PTB36671.1"/>
    </source>
</evidence>
<dbReference type="PANTHER" id="PTHR19918">
    <property type="entry name" value="CELL DIVISION CYCLE 20 CDC20 FIZZY -RELATED"/>
    <property type="match status" value="1"/>
</dbReference>
<organism evidence="5 6">
    <name type="scientific">Trichoderma asperellum (strain ATCC 204424 / CBS 433.97 / NBRC 101777)</name>
    <dbReference type="NCBI Taxonomy" id="1042311"/>
    <lineage>
        <taxon>Eukaryota</taxon>
        <taxon>Fungi</taxon>
        <taxon>Dikarya</taxon>
        <taxon>Ascomycota</taxon>
        <taxon>Pezizomycotina</taxon>
        <taxon>Sordariomycetes</taxon>
        <taxon>Hypocreomycetidae</taxon>
        <taxon>Hypocreales</taxon>
        <taxon>Hypocreaceae</taxon>
        <taxon>Trichoderma</taxon>
    </lineage>
</organism>
<dbReference type="GO" id="GO:0031145">
    <property type="term" value="P:anaphase-promoting complex-dependent catabolic process"/>
    <property type="evidence" value="ECO:0007669"/>
    <property type="project" value="TreeGrafter"/>
</dbReference>
<feature type="compositionally biased region" description="Basic and acidic residues" evidence="4">
    <location>
        <begin position="144"/>
        <end position="158"/>
    </location>
</feature>
<dbReference type="OrthoDB" id="10263272at2759"/>
<keyword evidence="6" id="KW-1185">Reference proteome</keyword>
<sequence length="791" mass="87081">MTSSISLELVTNNAVYTRHEDQNATNVTCLFPRSDSGYGSIDGGSADSPISPHHSRGSFVSHSDELEIGSYHGPRTSAERSKAEASCAIPERLPKLSQGSCSGLARYRPFLAWKPQQLNLASGSKDVTSTPPFRQKCGGGCLRTPDRFVPRRDSDEPSRQVYQTTKSLQDLSPTEKLLRRKRAPLIPFSTPQRPQAHVFGETRVALAGQSQGRAMSPPSLIYSATRQPSQGNVWIVGGLAPGTETLEIDRNRRRPARSSTPARLFTMSVNTTRPSRRDDDSPFYHGRVASALRIDRIRRVLDFTCCQPATPDFPIRAMSMLADVEHASWTCANNDNDIYESPRNYTPSPRRSLPAAPFRVLDAPDLRDDYYCSVLAYSPVCQKLAVGLGNVLYVWSEGTGPRPMHGSPSNNVWLTSVSFSSVQGGNCILAIGRSDGSLVLKSIYDSLSRFQVQQPFPISCVSWRPINTMRPSRNPFNPGIAVQTEDLVVGDDTGVIYYYVVEWPMGWEVTRDTWPGTIYLIARVSPHSQQICGLAWSPNGKLFASGGNDNLCCLFNTDSVLVEKQESAPNSSRWSGWHLATESTKVGYEDAVDDRPARPLSTPIRRLGPGSEKHRWIHKAAVKAIAFCPWREGLVATGGGSNNKCIHFFHTTSGSALATIAVSAQVTALIWSSTRREIAATFGYTEPEHPYRIAIFSWPECKQVAAIPWEGELRALYAISYPRRSAKSNTAHPDRKSREGCIVVASSDKSVKFHEIWCNEGKIVGRGTGMLGGSDILESLEGIDKEGDVIR</sequence>
<dbReference type="STRING" id="1042311.A0A2T3YVS8"/>
<dbReference type="PROSITE" id="PS50082">
    <property type="entry name" value="WD_REPEATS_2"/>
    <property type="match status" value="1"/>
</dbReference>
<dbReference type="InterPro" id="IPR015943">
    <property type="entry name" value="WD40/YVTN_repeat-like_dom_sf"/>
</dbReference>
<name>A0A2T3YVS8_TRIA4</name>
<feature type="region of interest" description="Disordered" evidence="4">
    <location>
        <begin position="40"/>
        <end position="59"/>
    </location>
</feature>
<accession>A0A2T3YVS8</accession>
<dbReference type="InterPro" id="IPR036322">
    <property type="entry name" value="WD40_repeat_dom_sf"/>
</dbReference>
<evidence type="ECO:0000256" key="3">
    <source>
        <dbReference type="PROSITE-ProRule" id="PRU00221"/>
    </source>
</evidence>
<proteinExistence type="predicted"/>
<keyword evidence="1 3" id="KW-0853">WD repeat</keyword>
<dbReference type="InterPro" id="IPR033010">
    <property type="entry name" value="Cdc20/Fizzy"/>
</dbReference>
<feature type="compositionally biased region" description="Polar residues" evidence="4">
    <location>
        <begin position="160"/>
        <end position="171"/>
    </location>
</feature>
<evidence type="ECO:0000256" key="4">
    <source>
        <dbReference type="SAM" id="MobiDB-lite"/>
    </source>
</evidence>
<dbReference type="GO" id="GO:0010997">
    <property type="term" value="F:anaphase-promoting complex binding"/>
    <property type="evidence" value="ECO:0007669"/>
    <property type="project" value="InterPro"/>
</dbReference>